<evidence type="ECO:0000313" key="7">
    <source>
        <dbReference type="EMBL" id="SFB59659.1"/>
    </source>
</evidence>
<dbReference type="PROSITE" id="PS50893">
    <property type="entry name" value="ABC_TRANSPORTER_2"/>
    <property type="match status" value="1"/>
</dbReference>
<evidence type="ECO:0000256" key="2">
    <source>
        <dbReference type="ARBA" id="ARBA00022448"/>
    </source>
</evidence>
<dbReference type="InterPro" id="IPR003439">
    <property type="entry name" value="ABC_transporter-like_ATP-bd"/>
</dbReference>
<dbReference type="Proteomes" id="UP000243799">
    <property type="component" value="Unassembled WGS sequence"/>
</dbReference>
<dbReference type="GO" id="GO:0016887">
    <property type="term" value="F:ATP hydrolysis activity"/>
    <property type="evidence" value="ECO:0007669"/>
    <property type="project" value="InterPro"/>
</dbReference>
<dbReference type="InterPro" id="IPR027417">
    <property type="entry name" value="P-loop_NTPase"/>
</dbReference>
<keyword evidence="3" id="KW-0547">Nucleotide-binding</keyword>
<comment type="similarity">
    <text evidence="1">Belongs to the ABC transporter superfamily.</text>
</comment>
<dbReference type="OrthoDB" id="9804819at2"/>
<dbReference type="InterPro" id="IPR003593">
    <property type="entry name" value="AAA+_ATPase"/>
</dbReference>
<dbReference type="RefSeq" id="WP_091677837.1">
    <property type="nucleotide sequence ID" value="NZ_FOKG01000024.1"/>
</dbReference>
<dbReference type="GO" id="GO:0005524">
    <property type="term" value="F:ATP binding"/>
    <property type="evidence" value="ECO:0007669"/>
    <property type="project" value="UniProtKB-KW"/>
</dbReference>
<gene>
    <name evidence="7" type="ORF">SAMN05216266_12416</name>
</gene>
<keyword evidence="8" id="KW-1185">Reference proteome</keyword>
<accession>A0A1I1CAH5</accession>
<proteinExistence type="inferred from homology"/>
<dbReference type="SUPFAM" id="SSF52540">
    <property type="entry name" value="P-loop containing nucleoside triphosphate hydrolases"/>
    <property type="match status" value="1"/>
</dbReference>
<dbReference type="Pfam" id="PF00005">
    <property type="entry name" value="ABC_tran"/>
    <property type="match status" value="1"/>
</dbReference>
<dbReference type="STRING" id="490629.SAMN05216266_12416"/>
<dbReference type="PANTHER" id="PTHR43335:SF4">
    <property type="entry name" value="ABC TRANSPORTER, ATP-BINDING PROTEIN"/>
    <property type="match status" value="1"/>
</dbReference>
<name>A0A1I1CAH5_9PSEU</name>
<evidence type="ECO:0000256" key="1">
    <source>
        <dbReference type="ARBA" id="ARBA00005417"/>
    </source>
</evidence>
<dbReference type="PROSITE" id="PS00211">
    <property type="entry name" value="ABC_TRANSPORTER_1"/>
    <property type="match status" value="1"/>
</dbReference>
<organism evidence="7 8">
    <name type="scientific">Amycolatopsis marina</name>
    <dbReference type="NCBI Taxonomy" id="490629"/>
    <lineage>
        <taxon>Bacteria</taxon>
        <taxon>Bacillati</taxon>
        <taxon>Actinomycetota</taxon>
        <taxon>Actinomycetes</taxon>
        <taxon>Pseudonocardiales</taxon>
        <taxon>Pseudonocardiaceae</taxon>
        <taxon>Amycolatopsis</taxon>
    </lineage>
</organism>
<evidence type="ECO:0000259" key="6">
    <source>
        <dbReference type="PROSITE" id="PS50893"/>
    </source>
</evidence>
<evidence type="ECO:0000256" key="5">
    <source>
        <dbReference type="SAM" id="MobiDB-lite"/>
    </source>
</evidence>
<keyword evidence="2" id="KW-0813">Transport</keyword>
<evidence type="ECO:0000256" key="4">
    <source>
        <dbReference type="ARBA" id="ARBA00022840"/>
    </source>
</evidence>
<dbReference type="EMBL" id="FOKG01000024">
    <property type="protein sequence ID" value="SFB59659.1"/>
    <property type="molecule type" value="Genomic_DNA"/>
</dbReference>
<feature type="domain" description="ABC transporter" evidence="6">
    <location>
        <begin position="29"/>
        <end position="260"/>
    </location>
</feature>
<keyword evidence="4 7" id="KW-0067">ATP-binding</keyword>
<sequence>MSTTFGTPGAGVLQGEAPAPGAASTALAARTRGLRKTYGETVAVDNVDLDVPTGAVLGMLGPNGSGKTTTIRMLLGLVRATEGEVQLLGHSMPEGAGKALPEVGALVEGPGFHPFLSGRENLLRLAAAEPGLSGPQIAGAVGDALDRVGLTGAAHRRYRGYSLGMKQRLGLAGALLAPRRMVVLDEPTNGLDPAGTREVRRIIAELHAAGVTVLVSSHLLAEVEATCTHVAVLNAGSVVAQGELSELLESGSPSLVVSTPDGQDAVNALREKRIPSRLTPAGVRVDLSATTAPEVFAALVHAGVPVYEANRARTGLEDLFARLTQNESADASGDIGEERS</sequence>
<protein>
    <submittedName>
        <fullName evidence="7">ABC-2 type transport system ATP-binding protein</fullName>
    </submittedName>
</protein>
<dbReference type="PANTHER" id="PTHR43335">
    <property type="entry name" value="ABC TRANSPORTER, ATP-BINDING PROTEIN"/>
    <property type="match status" value="1"/>
</dbReference>
<dbReference type="SMART" id="SM00382">
    <property type="entry name" value="AAA"/>
    <property type="match status" value="1"/>
</dbReference>
<evidence type="ECO:0000313" key="8">
    <source>
        <dbReference type="Proteomes" id="UP000243799"/>
    </source>
</evidence>
<feature type="region of interest" description="Disordered" evidence="5">
    <location>
        <begin position="1"/>
        <end position="21"/>
    </location>
</feature>
<dbReference type="Gene3D" id="3.40.50.300">
    <property type="entry name" value="P-loop containing nucleotide triphosphate hydrolases"/>
    <property type="match status" value="1"/>
</dbReference>
<dbReference type="AlphaFoldDB" id="A0A1I1CAH5"/>
<reference evidence="8" key="1">
    <citation type="submission" date="2016-10" db="EMBL/GenBank/DDBJ databases">
        <authorList>
            <person name="Varghese N."/>
            <person name="Submissions S."/>
        </authorList>
    </citation>
    <scope>NUCLEOTIDE SEQUENCE [LARGE SCALE GENOMIC DNA]</scope>
    <source>
        <strain evidence="8">CGMCC 4.3568</strain>
    </source>
</reference>
<dbReference type="InterPro" id="IPR017871">
    <property type="entry name" value="ABC_transporter-like_CS"/>
</dbReference>
<evidence type="ECO:0000256" key="3">
    <source>
        <dbReference type="ARBA" id="ARBA00022741"/>
    </source>
</evidence>